<evidence type="ECO:0000256" key="1">
    <source>
        <dbReference type="SAM" id="Phobius"/>
    </source>
</evidence>
<keyword evidence="1" id="KW-0472">Membrane</keyword>
<organism evidence="2 3">
    <name type="scientific">Leptospira interrogans serovar Manilae</name>
    <dbReference type="NCBI Taxonomy" id="214675"/>
    <lineage>
        <taxon>Bacteria</taxon>
        <taxon>Pseudomonadati</taxon>
        <taxon>Spirochaetota</taxon>
        <taxon>Spirochaetia</taxon>
        <taxon>Leptospirales</taxon>
        <taxon>Leptospiraceae</taxon>
        <taxon>Leptospira</taxon>
    </lineage>
</organism>
<keyword evidence="1" id="KW-0812">Transmembrane</keyword>
<dbReference type="EMBL" id="OEJX01000050">
    <property type="protein sequence ID" value="SOR62854.1"/>
    <property type="molecule type" value="Genomic_DNA"/>
</dbReference>
<protein>
    <submittedName>
        <fullName evidence="2">Uncharacterized protein</fullName>
    </submittedName>
</protein>
<gene>
    <name evidence="2" type="ORF">LMANV2_540020</name>
</gene>
<dbReference type="Proteomes" id="UP000234460">
    <property type="component" value="Chromosome LMANV2"/>
</dbReference>
<name>A0AAQ1NZZ0_LEPIR</name>
<keyword evidence="1" id="KW-1133">Transmembrane helix</keyword>
<evidence type="ECO:0000313" key="3">
    <source>
        <dbReference type="Proteomes" id="UP000234460"/>
    </source>
</evidence>
<comment type="caution">
    <text evidence="2">The sequence shown here is derived from an EMBL/GenBank/DDBJ whole genome shotgun (WGS) entry which is preliminary data.</text>
</comment>
<feature type="transmembrane region" description="Helical" evidence="1">
    <location>
        <begin position="12"/>
        <end position="37"/>
    </location>
</feature>
<reference evidence="2 3" key="1">
    <citation type="submission" date="2017-11" db="EMBL/GenBank/DDBJ databases">
        <authorList>
            <person name="Lechat P."/>
        </authorList>
    </citation>
    <scope>NUCLEOTIDE SEQUENCE [LARGE SCALE GENOMIC DNA]</scope>
    <source>
        <strain evidence="2">L495</strain>
    </source>
</reference>
<proteinExistence type="predicted"/>
<accession>A0AAQ1NZZ0</accession>
<dbReference type="AlphaFoldDB" id="A0AAQ1NZZ0"/>
<sequence>MSSFFKNGSVKLELVLVLTDLIFYEFLNIIFEIHFIFV</sequence>
<evidence type="ECO:0000313" key="2">
    <source>
        <dbReference type="EMBL" id="SOR62854.1"/>
    </source>
</evidence>